<dbReference type="Gene3D" id="3.90.1150.200">
    <property type="match status" value="1"/>
</dbReference>
<accession>D5EQW0</accession>
<dbReference type="EMBL" id="CP001998">
    <property type="protein sequence ID" value="ADE53953.1"/>
    <property type="molecule type" value="Genomic_DNA"/>
</dbReference>
<dbReference type="AlphaFoldDB" id="D5EQW0"/>
<evidence type="ECO:0000259" key="1">
    <source>
        <dbReference type="Pfam" id="PF08818"/>
    </source>
</evidence>
<gene>
    <name evidence="2" type="ordered locus">Caka_0931</name>
</gene>
<dbReference type="HOGENOM" id="CLU_2141656_0_0_0"/>
<dbReference type="Pfam" id="PF08818">
    <property type="entry name" value="DUF1801"/>
    <property type="match status" value="1"/>
</dbReference>
<feature type="domain" description="YdhG-like" evidence="1">
    <location>
        <begin position="16"/>
        <end position="109"/>
    </location>
</feature>
<proteinExistence type="predicted"/>
<name>D5EQW0_CORAD</name>
<organism evidence="2 3">
    <name type="scientific">Coraliomargarita akajimensis (strain DSM 45221 / IAM 15411 / JCM 23193 / KCTC 12865 / 04OKA010-24)</name>
    <dbReference type="NCBI Taxonomy" id="583355"/>
    <lineage>
        <taxon>Bacteria</taxon>
        <taxon>Pseudomonadati</taxon>
        <taxon>Verrucomicrobiota</taxon>
        <taxon>Opitutia</taxon>
        <taxon>Puniceicoccales</taxon>
        <taxon>Coraliomargaritaceae</taxon>
        <taxon>Coraliomargarita</taxon>
    </lineage>
</organism>
<dbReference type="KEGG" id="caa:Caka_0931"/>
<dbReference type="Proteomes" id="UP000000925">
    <property type="component" value="Chromosome"/>
</dbReference>
<dbReference type="SUPFAM" id="SSF159888">
    <property type="entry name" value="YdhG-like"/>
    <property type="match status" value="1"/>
</dbReference>
<sequence>MADTVTHYLESIPVERRDLLQQLIDTIHTVAPNAIESMDYRMPTYRSKDGWVSVANQKHYISLYTCSEDHIAEFKAKHPRIRCGKGCLNLKPRGALPLKDIKRVIEHALGLR</sequence>
<dbReference type="InterPro" id="IPR014922">
    <property type="entry name" value="YdhG-like"/>
</dbReference>
<evidence type="ECO:0000313" key="3">
    <source>
        <dbReference type="Proteomes" id="UP000000925"/>
    </source>
</evidence>
<dbReference type="RefSeq" id="WP_013042677.1">
    <property type="nucleotide sequence ID" value="NC_014008.1"/>
</dbReference>
<keyword evidence="3" id="KW-1185">Reference proteome</keyword>
<protein>
    <recommendedName>
        <fullName evidence="1">YdhG-like domain-containing protein</fullName>
    </recommendedName>
</protein>
<reference evidence="2 3" key="1">
    <citation type="journal article" date="2010" name="Stand. Genomic Sci.">
        <title>Complete genome sequence of Coraliomargarita akajimensis type strain (04OKA010-24).</title>
        <authorList>
            <person name="Mavromatis K."/>
            <person name="Abt B."/>
            <person name="Brambilla E."/>
            <person name="Lapidus A."/>
            <person name="Copeland A."/>
            <person name="Deshpande S."/>
            <person name="Nolan M."/>
            <person name="Lucas S."/>
            <person name="Tice H."/>
            <person name="Cheng J.F."/>
            <person name="Han C."/>
            <person name="Detter J.C."/>
            <person name="Woyke T."/>
            <person name="Goodwin L."/>
            <person name="Pitluck S."/>
            <person name="Held B."/>
            <person name="Brettin T."/>
            <person name="Tapia R."/>
            <person name="Ivanova N."/>
            <person name="Mikhailova N."/>
            <person name="Pati A."/>
            <person name="Liolios K."/>
            <person name="Chen A."/>
            <person name="Palaniappan K."/>
            <person name="Land M."/>
            <person name="Hauser L."/>
            <person name="Chang Y.J."/>
            <person name="Jeffries C.D."/>
            <person name="Rohde M."/>
            <person name="Goker M."/>
            <person name="Bristow J."/>
            <person name="Eisen J.A."/>
            <person name="Markowitz V."/>
            <person name="Hugenholtz P."/>
            <person name="Klenk H.P."/>
            <person name="Kyrpides N.C."/>
        </authorList>
    </citation>
    <scope>NUCLEOTIDE SEQUENCE [LARGE SCALE GENOMIC DNA]</scope>
    <source>
        <strain evidence="3">DSM 45221 / IAM 15411 / JCM 23193 / KCTC 12865</strain>
    </source>
</reference>
<dbReference type="eggNOG" id="COG5646">
    <property type="taxonomic scope" value="Bacteria"/>
</dbReference>
<dbReference type="OrthoDB" id="2604576at2"/>
<evidence type="ECO:0000313" key="2">
    <source>
        <dbReference type="EMBL" id="ADE53953.1"/>
    </source>
</evidence>